<dbReference type="Pfam" id="PF09917">
    <property type="entry name" value="DUF2147"/>
    <property type="match status" value="1"/>
</dbReference>
<dbReference type="EMBL" id="BMJJ01000008">
    <property type="protein sequence ID" value="GGD27177.1"/>
    <property type="molecule type" value="Genomic_DNA"/>
</dbReference>
<keyword evidence="4" id="KW-1185">Reference proteome</keyword>
<evidence type="ECO:0000256" key="1">
    <source>
        <dbReference type="SAM" id="SignalP"/>
    </source>
</evidence>
<organism evidence="3 4">
    <name type="scientific">Aureimonas glaciei</name>
    <dbReference type="NCBI Taxonomy" id="1776957"/>
    <lineage>
        <taxon>Bacteria</taxon>
        <taxon>Pseudomonadati</taxon>
        <taxon>Pseudomonadota</taxon>
        <taxon>Alphaproteobacteria</taxon>
        <taxon>Hyphomicrobiales</taxon>
        <taxon>Aurantimonadaceae</taxon>
        <taxon>Aureimonas</taxon>
    </lineage>
</organism>
<feature type="chain" id="PRO_5037403078" description="DUF2147 domain-containing protein" evidence="1">
    <location>
        <begin position="20"/>
        <end position="111"/>
    </location>
</feature>
<dbReference type="Proteomes" id="UP000613160">
    <property type="component" value="Unassembled WGS sequence"/>
</dbReference>
<proteinExistence type="predicted"/>
<keyword evidence="1" id="KW-0732">Signal</keyword>
<dbReference type="Gene3D" id="2.40.128.520">
    <property type="match status" value="1"/>
</dbReference>
<dbReference type="AlphaFoldDB" id="A0A916Y1X6"/>
<evidence type="ECO:0000313" key="3">
    <source>
        <dbReference type="EMBL" id="GGD27177.1"/>
    </source>
</evidence>
<sequence>MKQLLAALLVLSTASVALADEPILGKWRAPGGGIVEVTSCSAGFCATVVSGQHSGKDAGVMNGSEGNYAGTVTDPRDDKTYQGEAVIEGDTLKMTGCVLKVLCKTQRWTRV</sequence>
<protein>
    <recommendedName>
        <fullName evidence="2">DUF2147 domain-containing protein</fullName>
    </recommendedName>
</protein>
<dbReference type="RefSeq" id="WP_188852649.1">
    <property type="nucleotide sequence ID" value="NZ_BMJJ01000008.1"/>
</dbReference>
<accession>A0A916Y1X6</accession>
<name>A0A916Y1X6_9HYPH</name>
<reference evidence="3" key="1">
    <citation type="journal article" date="2014" name="Int. J. Syst. Evol. Microbiol.">
        <title>Complete genome sequence of Corynebacterium casei LMG S-19264T (=DSM 44701T), isolated from a smear-ripened cheese.</title>
        <authorList>
            <consortium name="US DOE Joint Genome Institute (JGI-PGF)"/>
            <person name="Walter F."/>
            <person name="Albersmeier A."/>
            <person name="Kalinowski J."/>
            <person name="Ruckert C."/>
        </authorList>
    </citation>
    <scope>NUCLEOTIDE SEQUENCE</scope>
    <source>
        <strain evidence="3">CGMCC 1.15493</strain>
    </source>
</reference>
<feature type="domain" description="DUF2147" evidence="2">
    <location>
        <begin position="62"/>
        <end position="110"/>
    </location>
</feature>
<evidence type="ECO:0000259" key="2">
    <source>
        <dbReference type="Pfam" id="PF09917"/>
    </source>
</evidence>
<dbReference type="PANTHER" id="PTHR36919">
    <property type="entry name" value="BLR1215 PROTEIN"/>
    <property type="match status" value="1"/>
</dbReference>
<evidence type="ECO:0000313" key="4">
    <source>
        <dbReference type="Proteomes" id="UP000613160"/>
    </source>
</evidence>
<feature type="signal peptide" evidence="1">
    <location>
        <begin position="1"/>
        <end position="19"/>
    </location>
</feature>
<comment type="caution">
    <text evidence="3">The sequence shown here is derived from an EMBL/GenBank/DDBJ whole genome shotgun (WGS) entry which is preliminary data.</text>
</comment>
<gene>
    <name evidence="3" type="ORF">GCM10011335_32790</name>
</gene>
<reference evidence="3" key="2">
    <citation type="submission" date="2020-09" db="EMBL/GenBank/DDBJ databases">
        <authorList>
            <person name="Sun Q."/>
            <person name="Zhou Y."/>
        </authorList>
    </citation>
    <scope>NUCLEOTIDE SEQUENCE</scope>
    <source>
        <strain evidence="3">CGMCC 1.15493</strain>
    </source>
</reference>
<dbReference type="InterPro" id="IPR019223">
    <property type="entry name" value="DUF2147"/>
</dbReference>
<dbReference type="PANTHER" id="PTHR36919:SF2">
    <property type="entry name" value="BLL6627 PROTEIN"/>
    <property type="match status" value="1"/>
</dbReference>